<sequence length="319" mass="35359">MRLLPKANPLYEKIPARKVVPSDVLNKLAKGGFSGYLRYTDTDFEADCIFIKGVLICVSASDGEKERTGFEAFTLLFDKILSSDGEINIYRMTADLAVCAHALLLGSKLLNGSEVRQIDMKETLAQLRNQGLNGVVRFYTAERSAMIFYKDGQPIGYYHDEAKTVEASPEESRTVAALPGALVDVCSTKPMEELLRYNLLKMVNLDKLWEAAKARQTISPKEAHLEQRSGAKAGLDDERLQALVEDLKEIAAAYLSKEGRIAVEKGLQKAGGSRILSDDEKAEAFINLFESEARRIDSNTRIDEMIDLMKSEIAGRLAV</sequence>
<dbReference type="AlphaFoldDB" id="A0A5A9X704"/>
<organism evidence="1 2">
    <name type="scientific">Oryzomonas rubra</name>
    <dbReference type="NCBI Taxonomy" id="2509454"/>
    <lineage>
        <taxon>Bacteria</taxon>
        <taxon>Pseudomonadati</taxon>
        <taxon>Thermodesulfobacteriota</taxon>
        <taxon>Desulfuromonadia</taxon>
        <taxon>Geobacterales</taxon>
        <taxon>Geobacteraceae</taxon>
        <taxon>Oryzomonas</taxon>
    </lineage>
</organism>
<protein>
    <submittedName>
        <fullName evidence="1">GTPase-activating protein</fullName>
    </submittedName>
</protein>
<reference evidence="1 2" key="1">
    <citation type="submission" date="2019-04" db="EMBL/GenBank/DDBJ databases">
        <title>Geobacter ruber sp. nov., ferric-reducing bacteria isolated from paddy soil.</title>
        <authorList>
            <person name="Xu Z."/>
            <person name="Masuda Y."/>
            <person name="Itoh H."/>
            <person name="Senoo K."/>
        </authorList>
    </citation>
    <scope>NUCLEOTIDE SEQUENCE [LARGE SCALE GENOMIC DNA]</scope>
    <source>
        <strain evidence="1 2">Red88</strain>
    </source>
</reference>
<dbReference type="EMBL" id="SRSD01000012">
    <property type="protein sequence ID" value="KAA0888155.1"/>
    <property type="molecule type" value="Genomic_DNA"/>
</dbReference>
<name>A0A5A9X704_9BACT</name>
<dbReference type="RefSeq" id="WP_149309783.1">
    <property type="nucleotide sequence ID" value="NZ_SRSD01000012.1"/>
</dbReference>
<gene>
    <name evidence="1" type="ORF">ET418_17320</name>
</gene>
<accession>A0A5A9X704</accession>
<keyword evidence="2" id="KW-1185">Reference proteome</keyword>
<comment type="caution">
    <text evidence="1">The sequence shown here is derived from an EMBL/GenBank/DDBJ whole genome shotgun (WGS) entry which is preliminary data.</text>
</comment>
<dbReference type="OrthoDB" id="5392475at2"/>
<proteinExistence type="predicted"/>
<evidence type="ECO:0000313" key="1">
    <source>
        <dbReference type="EMBL" id="KAA0888155.1"/>
    </source>
</evidence>
<dbReference type="Proteomes" id="UP000324298">
    <property type="component" value="Unassembled WGS sequence"/>
</dbReference>
<evidence type="ECO:0000313" key="2">
    <source>
        <dbReference type="Proteomes" id="UP000324298"/>
    </source>
</evidence>